<gene>
    <name evidence="9" type="ORF">KAF25_006486</name>
</gene>
<dbReference type="AlphaFoldDB" id="A0A9P7KYW1"/>
<evidence type="ECO:0000256" key="2">
    <source>
        <dbReference type="ARBA" id="ARBA00022499"/>
    </source>
</evidence>
<evidence type="ECO:0000313" key="9">
    <source>
        <dbReference type="EMBL" id="KAG5663901.1"/>
    </source>
</evidence>
<evidence type="ECO:0000256" key="3">
    <source>
        <dbReference type="ARBA" id="ARBA00022843"/>
    </source>
</evidence>
<dbReference type="Gene3D" id="1.10.10.10">
    <property type="entry name" value="Winged helix-like DNA-binding domain superfamily/Winged helix DNA-binding domain"/>
    <property type="match status" value="1"/>
</dbReference>
<comment type="similarity">
    <text evidence="1 4 5">Belongs to the cullin family.</text>
</comment>
<keyword evidence="3" id="KW-0832">Ubl conjugation</keyword>
<dbReference type="InterPro" id="IPR059120">
    <property type="entry name" value="Cullin-like_AB"/>
</dbReference>
<dbReference type="InterPro" id="IPR019559">
    <property type="entry name" value="Cullin_neddylation_domain"/>
</dbReference>
<dbReference type="CDD" id="cd01725">
    <property type="entry name" value="LSm2"/>
    <property type="match status" value="1"/>
</dbReference>
<dbReference type="InterPro" id="IPR016159">
    <property type="entry name" value="Cullin_repeat-like_dom_sf"/>
</dbReference>
<dbReference type="GO" id="GO:0031625">
    <property type="term" value="F:ubiquitin protein ligase binding"/>
    <property type="evidence" value="ECO:0007669"/>
    <property type="project" value="InterPro"/>
</dbReference>
<name>A0A9P7KYW1_9HYPO</name>
<feature type="domain" description="Sm" evidence="8">
    <location>
        <begin position="830"/>
        <end position="904"/>
    </location>
</feature>
<dbReference type="Pfam" id="PF10557">
    <property type="entry name" value="Cullin_Nedd8"/>
    <property type="match status" value="1"/>
</dbReference>
<dbReference type="FunFam" id="1.20.1310.10:FF:000036">
    <property type="entry name" value="SCF ubiquitin ligase subunit CulC, putative"/>
    <property type="match status" value="1"/>
</dbReference>
<dbReference type="GO" id="GO:0006511">
    <property type="term" value="P:ubiquitin-dependent protein catabolic process"/>
    <property type="evidence" value="ECO:0007669"/>
    <property type="project" value="InterPro"/>
</dbReference>
<dbReference type="Gene3D" id="3.30.230.130">
    <property type="entry name" value="Cullin, Chain C, Domain 2"/>
    <property type="match status" value="1"/>
</dbReference>
<dbReference type="Pfam" id="PF26557">
    <property type="entry name" value="Cullin_AB"/>
    <property type="match status" value="1"/>
</dbReference>
<dbReference type="InterPro" id="IPR036390">
    <property type="entry name" value="WH_DNA-bd_sf"/>
</dbReference>
<dbReference type="InterPro" id="IPR016158">
    <property type="entry name" value="Cullin_homology"/>
</dbReference>
<dbReference type="Pfam" id="PF01423">
    <property type="entry name" value="LSM"/>
    <property type="match status" value="1"/>
</dbReference>
<protein>
    <recommendedName>
        <fullName evidence="11">Cullin 3</fullName>
    </recommendedName>
</protein>
<dbReference type="FunFam" id="1.20.1310.10:FF:000002">
    <property type="entry name" value="cullin-3 isoform X1"/>
    <property type="match status" value="1"/>
</dbReference>
<comment type="caution">
    <text evidence="9">The sequence shown here is derived from an EMBL/GenBank/DDBJ whole genome shotgun (WGS) entry which is preliminary data.</text>
</comment>
<dbReference type="SMART" id="SM00182">
    <property type="entry name" value="CULLIN"/>
    <property type="match status" value="1"/>
</dbReference>
<feature type="compositionally biased region" description="Basic residues" evidence="6">
    <location>
        <begin position="12"/>
        <end position="21"/>
    </location>
</feature>
<dbReference type="FunFam" id="1.20.1310.10:FF:000001">
    <property type="entry name" value="Cullin 3"/>
    <property type="match status" value="1"/>
</dbReference>
<dbReference type="SMART" id="SM00651">
    <property type="entry name" value="Sm"/>
    <property type="match status" value="1"/>
</dbReference>
<dbReference type="Gene3D" id="1.20.1310.10">
    <property type="entry name" value="Cullin Repeats"/>
    <property type="match status" value="4"/>
</dbReference>
<evidence type="ECO:0000256" key="1">
    <source>
        <dbReference type="ARBA" id="ARBA00006019"/>
    </source>
</evidence>
<dbReference type="SUPFAM" id="SSF74788">
    <property type="entry name" value="Cullin repeat-like"/>
    <property type="match status" value="1"/>
</dbReference>
<dbReference type="GO" id="GO:0003723">
    <property type="term" value="F:RNA binding"/>
    <property type="evidence" value="ECO:0007669"/>
    <property type="project" value="InterPro"/>
</dbReference>
<dbReference type="Pfam" id="PF00888">
    <property type="entry name" value="Cullin"/>
    <property type="match status" value="1"/>
</dbReference>
<evidence type="ECO:0000313" key="10">
    <source>
        <dbReference type="Proteomes" id="UP000782241"/>
    </source>
</evidence>
<dbReference type="Gene3D" id="2.30.30.100">
    <property type="match status" value="1"/>
</dbReference>
<dbReference type="InterPro" id="IPR047575">
    <property type="entry name" value="Sm"/>
</dbReference>
<dbReference type="InterPro" id="IPR036388">
    <property type="entry name" value="WH-like_DNA-bd_sf"/>
</dbReference>
<keyword evidence="10" id="KW-1185">Reference proteome</keyword>
<reference evidence="9" key="1">
    <citation type="submission" date="2021-04" db="EMBL/GenBank/DDBJ databases">
        <title>Draft genome of Fusarium avenaceum strain F156N33, isolated from an atmospheric sample in Virginia.</title>
        <authorList>
            <person name="Yang S."/>
            <person name="Vinatzer B.A."/>
            <person name="Coleman J."/>
        </authorList>
    </citation>
    <scope>NUCLEOTIDE SEQUENCE</scope>
    <source>
        <strain evidence="9">F156N33</strain>
    </source>
</reference>
<dbReference type="InterPro" id="IPR036317">
    <property type="entry name" value="Cullin_homology_sf"/>
</dbReference>
<dbReference type="SUPFAM" id="SSF46785">
    <property type="entry name" value="Winged helix' DNA-binding domain"/>
    <property type="match status" value="1"/>
</dbReference>
<dbReference type="EMBL" id="JAGPUO010000003">
    <property type="protein sequence ID" value="KAG5663901.1"/>
    <property type="molecule type" value="Genomic_DNA"/>
</dbReference>
<dbReference type="InterPro" id="IPR010920">
    <property type="entry name" value="LSM_dom_sf"/>
</dbReference>
<dbReference type="InterPro" id="IPR001163">
    <property type="entry name" value="Sm_dom_euk/arc"/>
</dbReference>
<dbReference type="PROSITE" id="PS52002">
    <property type="entry name" value="SM"/>
    <property type="match status" value="1"/>
</dbReference>
<dbReference type="FunFam" id="1.20.1310.10:FF:000061">
    <property type="entry name" value="Related to cullulin 3"/>
    <property type="match status" value="1"/>
</dbReference>
<feature type="region of interest" description="Disordered" evidence="6">
    <location>
        <begin position="1"/>
        <end position="26"/>
    </location>
</feature>
<dbReference type="Proteomes" id="UP000782241">
    <property type="component" value="Unassembled WGS sequence"/>
</dbReference>
<dbReference type="InterPro" id="IPR001373">
    <property type="entry name" value="Cullin_N"/>
</dbReference>
<evidence type="ECO:0000259" key="8">
    <source>
        <dbReference type="PROSITE" id="PS52002"/>
    </source>
</evidence>
<dbReference type="PANTHER" id="PTHR11932">
    <property type="entry name" value="CULLIN"/>
    <property type="match status" value="1"/>
</dbReference>
<dbReference type="FunFam" id="2.30.30.100:FF:000053">
    <property type="entry name" value="U6 snRNA-associated Sm-like protein LSm2"/>
    <property type="match status" value="1"/>
</dbReference>
<organism evidence="9 10">
    <name type="scientific">Fusarium avenaceum</name>
    <dbReference type="NCBI Taxonomy" id="40199"/>
    <lineage>
        <taxon>Eukaryota</taxon>
        <taxon>Fungi</taxon>
        <taxon>Dikarya</taxon>
        <taxon>Ascomycota</taxon>
        <taxon>Pezizomycotina</taxon>
        <taxon>Sordariomycetes</taxon>
        <taxon>Hypocreomycetidae</taxon>
        <taxon>Hypocreales</taxon>
        <taxon>Nectriaceae</taxon>
        <taxon>Fusarium</taxon>
        <taxon>Fusarium tricinctum species complex</taxon>
    </lineage>
</organism>
<dbReference type="FunFam" id="1.10.10.10:FF:000014">
    <property type="entry name" value="Cullin 1"/>
    <property type="match status" value="1"/>
</dbReference>
<evidence type="ECO:0000259" key="7">
    <source>
        <dbReference type="PROSITE" id="PS50069"/>
    </source>
</evidence>
<dbReference type="SUPFAM" id="SSF50182">
    <property type="entry name" value="Sm-like ribonucleoproteins"/>
    <property type="match status" value="1"/>
</dbReference>
<feature type="compositionally biased region" description="Gly residues" evidence="6">
    <location>
        <begin position="1"/>
        <end position="10"/>
    </location>
</feature>
<keyword evidence="2" id="KW-1017">Isopeptide bond</keyword>
<dbReference type="InterPro" id="IPR045093">
    <property type="entry name" value="Cullin"/>
</dbReference>
<feature type="domain" description="Cullin family profile" evidence="7">
    <location>
        <begin position="449"/>
        <end position="703"/>
    </location>
</feature>
<dbReference type="SMART" id="SM00884">
    <property type="entry name" value="Cullin_Nedd8"/>
    <property type="match status" value="1"/>
</dbReference>
<dbReference type="SUPFAM" id="SSF75632">
    <property type="entry name" value="Cullin homology domain"/>
    <property type="match status" value="1"/>
</dbReference>
<evidence type="ECO:0000256" key="4">
    <source>
        <dbReference type="PROSITE-ProRule" id="PRU00330"/>
    </source>
</evidence>
<proteinExistence type="inferred from homology"/>
<sequence length="926" mass="105833">MISGRGGAGARGRIRPPRRIVRPNEPGEGSDFEACWNMLKEALRDIHMKNCSRLSFEELYRAAYKIVLKKKGEVLYERVKDFEKQWFDEHVIPRIRELVSKSLINIGVGRTSGTSVNERRQTGERFLTGLRDTWEDHNMSMNMTADILMYLDRGYTQLEAQRIPIFATTIALFRDHILRSSLNTNTKEQVIDIVISVILDQIDMEREGDIIDRNLLRGCSRMLSSLYETEEEKENDKLYITVFEPRFLENSKTYYAAECEKLLRESDAGAWLRHTQTRLNEEVDRCGTTIELETLPKVTETIDRELIVKHLGEFLGLEGSGLKWMIDNDKVDDLSILYKLISRVDSKKTALRDILQRRVVELGLEIEKVLKNTDFSTGQGEGDEGGEGEKTKALNPAAQQTAAAIKWVDDVLRLKDKFDNLWTRCFQDDLVIQSALTKSFSDFINMFNRSSEYVSLFIDDNLKRGIKGKTEAEVDVVLEKAIILIRYLQDKDLFQTYYQRHLARRLLHGKSESHDVEKQIISRMKQELGQQFTSKFEGMFRDLVTSSELTAGYRDHMRAVGDGGKTIDLNINVLTTNYWPPEVMGRSAQIGEASRVTCTYPPDLRRLQASFEQYYLTNRNGRKLTWIGTTGSSDVKCTFPAIPGKSGMLSRERRYEINVPTFAMVVLLLFNDLEDGQSLTFEEIQAKTNISTQDLMRTLTAIAVAPKSRVLTKDPANKSVKSGDKFAFNAAFQSKTIRIKAPIINAVSKVEDTTERKSTEDKNNQTRAHIVDAAIVRIMKSRKELSHSQLTSEVLTQLSSRFKPEISLIKKRIEDLIAREYLERPDEDDAPTLFFKTLIDHEVTVELKNDIQLKGILKSVDQYLNIKLDDIQVVEELKYPHLSSVKNVFIRGSVVRYVHLPGASVDTQLLEDATRREAAAQQAKAK</sequence>
<dbReference type="FunFam" id="3.30.230.130:FF:000011">
    <property type="entry name" value="SCF ubiquitin ligase subunit CulC, putative"/>
    <property type="match status" value="1"/>
</dbReference>
<evidence type="ECO:0008006" key="11">
    <source>
        <dbReference type="Google" id="ProtNLM"/>
    </source>
</evidence>
<dbReference type="PROSITE" id="PS50069">
    <property type="entry name" value="CULLIN_2"/>
    <property type="match status" value="1"/>
</dbReference>
<dbReference type="InterPro" id="IPR016654">
    <property type="entry name" value="U6_snRNA_Lsm2"/>
</dbReference>
<accession>A0A9P7KYW1</accession>
<dbReference type="GO" id="GO:0006397">
    <property type="term" value="P:mRNA processing"/>
    <property type="evidence" value="ECO:0007669"/>
    <property type="project" value="InterPro"/>
</dbReference>
<evidence type="ECO:0000256" key="5">
    <source>
        <dbReference type="RuleBase" id="RU003829"/>
    </source>
</evidence>
<evidence type="ECO:0000256" key="6">
    <source>
        <dbReference type="SAM" id="MobiDB-lite"/>
    </source>
</evidence>
<dbReference type="GO" id="GO:0032991">
    <property type="term" value="C:protein-containing complex"/>
    <property type="evidence" value="ECO:0007669"/>
    <property type="project" value="UniProtKB-ARBA"/>
</dbReference>